<dbReference type="GO" id="GO:0004519">
    <property type="term" value="F:endonuclease activity"/>
    <property type="evidence" value="ECO:0007669"/>
    <property type="project" value="UniProtKB-KW"/>
</dbReference>
<dbReference type="PANTHER" id="PTHR37984:SF5">
    <property type="entry name" value="PROTEIN NYNRIN-LIKE"/>
    <property type="match status" value="1"/>
</dbReference>
<keyword evidence="6 11" id="KW-0695">RNA-directed DNA polymerase</keyword>
<protein>
    <submittedName>
        <fullName evidence="11">Reverse transcriptase domain-containing protein</fullName>
    </submittedName>
</protein>
<evidence type="ECO:0000259" key="10">
    <source>
        <dbReference type="Pfam" id="PF17917"/>
    </source>
</evidence>
<proteinExistence type="predicted"/>
<keyword evidence="1" id="KW-0808">Transferase</keyword>
<dbReference type="GO" id="GO:0016787">
    <property type="term" value="F:hydrolase activity"/>
    <property type="evidence" value="ECO:0007669"/>
    <property type="project" value="UniProtKB-KW"/>
</dbReference>
<evidence type="ECO:0000259" key="9">
    <source>
        <dbReference type="Pfam" id="PF00078"/>
    </source>
</evidence>
<dbReference type="InterPro" id="IPR000477">
    <property type="entry name" value="RT_dom"/>
</dbReference>
<keyword evidence="7" id="KW-0175">Coiled coil</keyword>
<comment type="caution">
    <text evidence="11">The sequence shown here is derived from an EMBL/GenBank/DDBJ whole genome shotgun (WGS) entry which is preliminary data.</text>
</comment>
<feature type="domain" description="Reverse transcriptase RNase H-like" evidence="10">
    <location>
        <begin position="516"/>
        <end position="577"/>
    </location>
</feature>
<keyword evidence="2" id="KW-0548">Nucleotidyltransferase</keyword>
<evidence type="ECO:0000256" key="1">
    <source>
        <dbReference type="ARBA" id="ARBA00022679"/>
    </source>
</evidence>
<evidence type="ECO:0000256" key="5">
    <source>
        <dbReference type="ARBA" id="ARBA00022801"/>
    </source>
</evidence>
<accession>A0A6L2K6B4</accession>
<dbReference type="Pfam" id="PF00078">
    <property type="entry name" value="RVT_1"/>
    <property type="match status" value="1"/>
</dbReference>
<dbReference type="InterPro" id="IPR043128">
    <property type="entry name" value="Rev_trsase/Diguanyl_cyclase"/>
</dbReference>
<dbReference type="Gene3D" id="3.30.70.270">
    <property type="match status" value="2"/>
</dbReference>
<gene>
    <name evidence="11" type="ORF">Tci_016280</name>
</gene>
<dbReference type="PANTHER" id="PTHR37984">
    <property type="entry name" value="PROTEIN CBG26694"/>
    <property type="match status" value="1"/>
</dbReference>
<evidence type="ECO:0000256" key="8">
    <source>
        <dbReference type="SAM" id="MobiDB-lite"/>
    </source>
</evidence>
<dbReference type="GO" id="GO:0003964">
    <property type="term" value="F:RNA-directed DNA polymerase activity"/>
    <property type="evidence" value="ECO:0007669"/>
    <property type="project" value="UniProtKB-KW"/>
</dbReference>
<evidence type="ECO:0000313" key="11">
    <source>
        <dbReference type="EMBL" id="GEU44302.1"/>
    </source>
</evidence>
<organism evidence="11">
    <name type="scientific">Tanacetum cinerariifolium</name>
    <name type="common">Dalmatian daisy</name>
    <name type="synonym">Chrysanthemum cinerariifolium</name>
    <dbReference type="NCBI Taxonomy" id="118510"/>
    <lineage>
        <taxon>Eukaryota</taxon>
        <taxon>Viridiplantae</taxon>
        <taxon>Streptophyta</taxon>
        <taxon>Embryophyta</taxon>
        <taxon>Tracheophyta</taxon>
        <taxon>Spermatophyta</taxon>
        <taxon>Magnoliopsida</taxon>
        <taxon>eudicotyledons</taxon>
        <taxon>Gunneridae</taxon>
        <taxon>Pentapetalae</taxon>
        <taxon>asterids</taxon>
        <taxon>campanulids</taxon>
        <taxon>Asterales</taxon>
        <taxon>Asteraceae</taxon>
        <taxon>Asteroideae</taxon>
        <taxon>Anthemideae</taxon>
        <taxon>Anthemidinae</taxon>
        <taxon>Tanacetum</taxon>
    </lineage>
</organism>
<evidence type="ECO:0000256" key="4">
    <source>
        <dbReference type="ARBA" id="ARBA00022759"/>
    </source>
</evidence>
<evidence type="ECO:0000256" key="6">
    <source>
        <dbReference type="ARBA" id="ARBA00022918"/>
    </source>
</evidence>
<dbReference type="InterPro" id="IPR050951">
    <property type="entry name" value="Retrovirus_Pol_polyprotein"/>
</dbReference>
<evidence type="ECO:0000256" key="3">
    <source>
        <dbReference type="ARBA" id="ARBA00022722"/>
    </source>
</evidence>
<dbReference type="SUPFAM" id="SSF56672">
    <property type="entry name" value="DNA/RNA polymerases"/>
    <property type="match status" value="1"/>
</dbReference>
<dbReference type="InterPro" id="IPR043502">
    <property type="entry name" value="DNA/RNA_pol_sf"/>
</dbReference>
<evidence type="ECO:0000256" key="2">
    <source>
        <dbReference type="ARBA" id="ARBA00022695"/>
    </source>
</evidence>
<dbReference type="CDD" id="cd01647">
    <property type="entry name" value="RT_LTR"/>
    <property type="match status" value="1"/>
</dbReference>
<dbReference type="Gene3D" id="3.10.10.10">
    <property type="entry name" value="HIV Type 1 Reverse Transcriptase, subunit A, domain 1"/>
    <property type="match status" value="1"/>
</dbReference>
<feature type="domain" description="Reverse transcriptase" evidence="9">
    <location>
        <begin position="277"/>
        <end position="432"/>
    </location>
</feature>
<dbReference type="EMBL" id="BKCJ010001828">
    <property type="protein sequence ID" value="GEU44302.1"/>
    <property type="molecule type" value="Genomic_DNA"/>
</dbReference>
<keyword evidence="4" id="KW-0255">Endonuclease</keyword>
<keyword evidence="3" id="KW-0540">Nuclease</keyword>
<evidence type="ECO:0000256" key="7">
    <source>
        <dbReference type="SAM" id="Coils"/>
    </source>
</evidence>
<dbReference type="FunFam" id="3.30.70.270:FF:000020">
    <property type="entry name" value="Transposon Tf2-6 polyprotein-like Protein"/>
    <property type="match status" value="1"/>
</dbReference>
<dbReference type="Gene3D" id="1.10.340.70">
    <property type="match status" value="1"/>
</dbReference>
<reference evidence="11" key="1">
    <citation type="journal article" date="2019" name="Sci. Rep.">
        <title>Draft genome of Tanacetum cinerariifolium, the natural source of mosquito coil.</title>
        <authorList>
            <person name="Yamashiro T."/>
            <person name="Shiraishi A."/>
            <person name="Satake H."/>
            <person name="Nakayama K."/>
        </authorList>
    </citation>
    <scope>NUCLEOTIDE SEQUENCE</scope>
</reference>
<sequence>MALGENTRDLGSFEEDTYKITDLQQIHEEGIKRRRRDLSSDGVRDLATASGRGRLKEDQESATLKKQKKDDEDERLLLIFKQIHINLPFLEAMIHMPKGAKVLKDLLSYNEKLKKAASSAEEEKEEDSNEVYAVSFYPRTEPIEPLEWKASENRLKQSCVEPPKLELKELPKHLEYAFLQENNQLPVVISSALSIAKKSRLLEVLKNHKGAIAWSIADIKGIDLSFCTHKILMKYEFKPSVQPQRRVNPNIKEVVPKKGGMTVVNNEKDELISQRTITGWRVCIGYPKFNNATQKYHFSLPFIDQMLERLAWNEYYCFLDEFPGYFQIPVALKDQEKTTFTCPCETYTYKRMLFGLCNAPTTFQRCMTAIFHELVEDSMEVFMDDFFVFDSSLDHYLKNLEKMLKRCEETILVLKWEKCHLMVNEGIVLGHKVAGSGIKVDKAKIKEIYKLPYPTNVKSIRSFLGHAGFYKRFIKDFSKITPPMTQLLVKDALFNFSEECIQAFDKLKCELTARAEDRQTFQPIHYASKTMNEAQENYTTTEKELLAVVFAFDKFCQYLILSKTIIFMDHSTLRDLRHYFWDESFLFKQHANRIIQRCVAGDEVAQILRQCHSGPSGGHHGIATTARKVFEAGFCWPHIFRDARKKLKSRWYRPFLVCKDMKNGAIELYDEDGNEFIVNKQRVKPYQKSVLDTNRDGDITLDDEGEVTSERVFSTWVAFGGNTRNLCSFREETDKITDLHQIHEEVLFTKHEDGVADIKRCRRDLSSEDVKDLAMALGRGQLKEDLESST</sequence>
<dbReference type="InterPro" id="IPR041373">
    <property type="entry name" value="RT_RNaseH"/>
</dbReference>
<keyword evidence="5" id="KW-0378">Hydrolase</keyword>
<name>A0A6L2K6B4_TANCI</name>
<dbReference type="AlphaFoldDB" id="A0A6L2K6B4"/>
<feature type="region of interest" description="Disordered" evidence="8">
    <location>
        <begin position="49"/>
        <end position="68"/>
    </location>
</feature>
<dbReference type="Pfam" id="PF17917">
    <property type="entry name" value="RT_RNaseH"/>
    <property type="match status" value="1"/>
</dbReference>
<feature type="coiled-coil region" evidence="7">
    <location>
        <begin position="103"/>
        <end position="130"/>
    </location>
</feature>